<keyword evidence="11" id="KW-1185">Reference proteome</keyword>
<comment type="subcellular location">
    <subcellularLocation>
        <location evidence="1">Cell membrane</location>
        <topology evidence="1">Multi-pass membrane protein</topology>
    </subcellularLocation>
</comment>
<dbReference type="SUPFAM" id="SSF52540">
    <property type="entry name" value="P-loop containing nucleoside triphosphate hydrolases"/>
    <property type="match status" value="1"/>
</dbReference>
<dbReference type="KEGG" id="gbi:PG2T_12090"/>
<dbReference type="STRING" id="1810504.PG2T_12090"/>
<dbReference type="Pfam" id="PF00664">
    <property type="entry name" value="ABC_membrane"/>
    <property type="match status" value="1"/>
</dbReference>
<evidence type="ECO:0000256" key="7">
    <source>
        <dbReference type="SAM" id="Phobius"/>
    </source>
</evidence>
<dbReference type="InParanoid" id="A0A1B1YW11"/>
<dbReference type="SUPFAM" id="SSF90123">
    <property type="entry name" value="ABC transporter transmembrane region"/>
    <property type="match status" value="1"/>
</dbReference>
<evidence type="ECO:0000313" key="10">
    <source>
        <dbReference type="EMBL" id="ANX04833.1"/>
    </source>
</evidence>
<dbReference type="AlphaFoldDB" id="A0A1B1YW11"/>
<dbReference type="RefSeq" id="WP_068805835.1">
    <property type="nucleotide sequence ID" value="NZ_CP014671.1"/>
</dbReference>
<dbReference type="InterPro" id="IPR017871">
    <property type="entry name" value="ABC_transporter-like_CS"/>
</dbReference>
<dbReference type="InterPro" id="IPR027417">
    <property type="entry name" value="P-loop_NTPase"/>
</dbReference>
<evidence type="ECO:0000256" key="4">
    <source>
        <dbReference type="ARBA" id="ARBA00022840"/>
    </source>
</evidence>
<dbReference type="InterPro" id="IPR036640">
    <property type="entry name" value="ABC1_TM_sf"/>
</dbReference>
<dbReference type="InterPro" id="IPR011527">
    <property type="entry name" value="ABC1_TM_dom"/>
</dbReference>
<dbReference type="OrthoDB" id="6336411at2"/>
<sequence>MRLLLHFARTYPARSLLTLLALLLAGLLDGLGLSSLLTMLVSMSGDADGAGLPLPARQVRQFLAGLGISPQLGPLLALMVLAMAGKAALRLAANAQVGYTVARVATDIRLGLLRAVLGSRWEYYLRTPIGRLSNAISGESNRAAGAYFDAAQMMAVLVQGLVYAVLALLVSWQATLAALLLGGLLMSGMGGLVRRARQAGTRQSQLTARLVTYLTDVLQSVKPLKAMGREDLADGILARQTRQIDKALRKQVIAKETLPAVQEPLLAALAAGGLYLAMAHLGLSLASVMVVIFLLARLLGYFTKVQREYQRMVSAEGGFWMLHDAIVDAQAAAEPPTGSAVPSLTRSVELRDVRFAYGEQPVLDGINLVIPAGHFTTLIGPSGAGKTTLVDVVIGLLQPQSGQVLIDGRPLPELDRQTWRRMIGYVPQDTLLLHDSVLVNVTLGDPALGRDDAERALRQAGAWDFVATLEQGLDTPVGERGGKLSGGQRQRIAIARALVHQPALLILDEPTSALDAAAEVAVRDTLRDLKGRYTLLAITHRPALLDVSDHVFHIVKGTLHRASEPVS</sequence>
<dbReference type="Pfam" id="PF00005">
    <property type="entry name" value="ABC_tran"/>
    <property type="match status" value="1"/>
</dbReference>
<dbReference type="Gene3D" id="1.20.1560.10">
    <property type="entry name" value="ABC transporter type 1, transmembrane domain"/>
    <property type="match status" value="1"/>
</dbReference>
<evidence type="ECO:0000259" key="9">
    <source>
        <dbReference type="PROSITE" id="PS50929"/>
    </source>
</evidence>
<keyword evidence="2 7" id="KW-0812">Transmembrane</keyword>
<dbReference type="PROSITE" id="PS00211">
    <property type="entry name" value="ABC_TRANSPORTER_1"/>
    <property type="match status" value="1"/>
</dbReference>
<dbReference type="EMBL" id="CP014671">
    <property type="protein sequence ID" value="ANX04833.1"/>
    <property type="molecule type" value="Genomic_DNA"/>
</dbReference>
<dbReference type="PANTHER" id="PTHR24221">
    <property type="entry name" value="ATP-BINDING CASSETTE SUB-FAMILY B"/>
    <property type="match status" value="1"/>
</dbReference>
<evidence type="ECO:0000256" key="2">
    <source>
        <dbReference type="ARBA" id="ARBA00022692"/>
    </source>
</evidence>
<dbReference type="GO" id="GO:0005886">
    <property type="term" value="C:plasma membrane"/>
    <property type="evidence" value="ECO:0007669"/>
    <property type="project" value="UniProtKB-SubCell"/>
</dbReference>
<dbReference type="PROSITE" id="PS50893">
    <property type="entry name" value="ABC_TRANSPORTER_2"/>
    <property type="match status" value="1"/>
</dbReference>
<dbReference type="Proteomes" id="UP000092952">
    <property type="component" value="Chromosome"/>
</dbReference>
<feature type="domain" description="ABC transporter" evidence="8">
    <location>
        <begin position="348"/>
        <end position="566"/>
    </location>
</feature>
<dbReference type="InterPro" id="IPR003593">
    <property type="entry name" value="AAA+_ATPase"/>
</dbReference>
<name>A0A1B1YW11_9GAMM</name>
<gene>
    <name evidence="10" type="ORF">PG2T_12090</name>
</gene>
<dbReference type="PANTHER" id="PTHR24221:SF654">
    <property type="entry name" value="ATP-BINDING CASSETTE SUB-FAMILY B MEMBER 6"/>
    <property type="match status" value="1"/>
</dbReference>
<dbReference type="SMART" id="SM00382">
    <property type="entry name" value="AAA"/>
    <property type="match status" value="1"/>
</dbReference>
<proteinExistence type="predicted"/>
<evidence type="ECO:0000259" key="8">
    <source>
        <dbReference type="PROSITE" id="PS50893"/>
    </source>
</evidence>
<evidence type="ECO:0000256" key="5">
    <source>
        <dbReference type="ARBA" id="ARBA00022989"/>
    </source>
</evidence>
<dbReference type="Gene3D" id="3.40.50.300">
    <property type="entry name" value="P-loop containing nucleotide triphosphate hydrolases"/>
    <property type="match status" value="1"/>
</dbReference>
<evidence type="ECO:0000313" key="11">
    <source>
        <dbReference type="Proteomes" id="UP000092952"/>
    </source>
</evidence>
<evidence type="ECO:0000256" key="6">
    <source>
        <dbReference type="ARBA" id="ARBA00023136"/>
    </source>
</evidence>
<dbReference type="PROSITE" id="PS50929">
    <property type="entry name" value="ABC_TM1F"/>
    <property type="match status" value="1"/>
</dbReference>
<keyword evidence="5 7" id="KW-1133">Transmembrane helix</keyword>
<reference evidence="11" key="1">
    <citation type="submission" date="2016-03" db="EMBL/GenBank/DDBJ databases">
        <title>Complete genome sequence of Solimmundus cernigliae, representing a novel lineage of polycyclic aromatic hydrocarbon degraders within the Gammaproteobacteria.</title>
        <authorList>
            <person name="Singleton D.R."/>
            <person name="Dickey A.N."/>
            <person name="Scholl E.H."/>
            <person name="Wright F.A."/>
            <person name="Aitken M.D."/>
        </authorList>
    </citation>
    <scope>NUCLEOTIDE SEQUENCE [LARGE SCALE GENOMIC DNA]</scope>
    <source>
        <strain evidence="11">TR3.2</strain>
    </source>
</reference>
<dbReference type="InterPro" id="IPR039421">
    <property type="entry name" value="Type_1_exporter"/>
</dbReference>
<protein>
    <submittedName>
        <fullName evidence="10">ABC transporter ATP-binding protein</fullName>
    </submittedName>
</protein>
<feature type="domain" description="ABC transmembrane type-1" evidence="9">
    <location>
        <begin position="16"/>
        <end position="314"/>
    </location>
</feature>
<accession>A0A1B1YW11</accession>
<keyword evidence="6 7" id="KW-0472">Membrane</keyword>
<evidence type="ECO:0000256" key="1">
    <source>
        <dbReference type="ARBA" id="ARBA00004651"/>
    </source>
</evidence>
<dbReference type="GO" id="GO:0034040">
    <property type="term" value="F:ATPase-coupled lipid transmembrane transporter activity"/>
    <property type="evidence" value="ECO:0007669"/>
    <property type="project" value="TreeGrafter"/>
</dbReference>
<dbReference type="GO" id="GO:0005524">
    <property type="term" value="F:ATP binding"/>
    <property type="evidence" value="ECO:0007669"/>
    <property type="project" value="UniProtKB-KW"/>
</dbReference>
<organism evidence="10 11">
    <name type="scientific">Immundisolibacter cernigliae</name>
    <dbReference type="NCBI Taxonomy" id="1810504"/>
    <lineage>
        <taxon>Bacteria</taxon>
        <taxon>Pseudomonadati</taxon>
        <taxon>Pseudomonadota</taxon>
        <taxon>Gammaproteobacteria</taxon>
        <taxon>Immundisolibacterales</taxon>
        <taxon>Immundisolibacteraceae</taxon>
        <taxon>Immundisolibacter</taxon>
    </lineage>
</organism>
<keyword evidence="4 10" id="KW-0067">ATP-binding</keyword>
<keyword evidence="3" id="KW-0547">Nucleotide-binding</keyword>
<feature type="transmembrane region" description="Helical" evidence="7">
    <location>
        <begin position="62"/>
        <end position="84"/>
    </location>
</feature>
<dbReference type="GO" id="GO:0140359">
    <property type="term" value="F:ABC-type transporter activity"/>
    <property type="evidence" value="ECO:0007669"/>
    <property type="project" value="InterPro"/>
</dbReference>
<dbReference type="InterPro" id="IPR003439">
    <property type="entry name" value="ABC_transporter-like_ATP-bd"/>
</dbReference>
<feature type="transmembrane region" description="Helical" evidence="7">
    <location>
        <begin position="283"/>
        <end position="302"/>
    </location>
</feature>
<evidence type="ECO:0000256" key="3">
    <source>
        <dbReference type="ARBA" id="ARBA00022741"/>
    </source>
</evidence>
<dbReference type="GO" id="GO:0016887">
    <property type="term" value="F:ATP hydrolysis activity"/>
    <property type="evidence" value="ECO:0007669"/>
    <property type="project" value="InterPro"/>
</dbReference>